<feature type="chain" id="PRO_5037863161" evidence="8">
    <location>
        <begin position="28"/>
        <end position="217"/>
    </location>
</feature>
<keyword evidence="3 7" id="KW-0812">Transmembrane</keyword>
<proteinExistence type="predicted"/>
<sequence>MKRTFVAVITTLLLSIFFVSFSSPSLAAPSVSECAENPDLEGCGSISSPGEGEGTSDQSTDDSKESPSLLWNILKLIFALFVVLGLIYGLLKFFNKRSKVFQKNQTMETLGGITLAPNRSLQAVRIGEKYFVVGVGDSIDLITEITDEKTIDSLINQEELDFMNKGVNQLKQLSKKRKTESSYNQASTVQFQKLFQTQLDEMKKKRQSFSKREDDSS</sequence>
<dbReference type="GO" id="GO:0016020">
    <property type="term" value="C:membrane"/>
    <property type="evidence" value="ECO:0007669"/>
    <property type="project" value="InterPro"/>
</dbReference>
<keyword evidence="2" id="KW-1003">Cell membrane</keyword>
<accession>A0A917B089</accession>
<dbReference type="InterPro" id="IPR022781">
    <property type="entry name" value="Flagellar_biosynth_FliO"/>
</dbReference>
<dbReference type="GO" id="GO:0044781">
    <property type="term" value="P:bacterial-type flagellum organization"/>
    <property type="evidence" value="ECO:0007669"/>
    <property type="project" value="InterPro"/>
</dbReference>
<reference evidence="9" key="1">
    <citation type="journal article" date="2014" name="Int. J. Syst. Evol. Microbiol.">
        <title>Complete genome sequence of Corynebacterium casei LMG S-19264T (=DSM 44701T), isolated from a smear-ripened cheese.</title>
        <authorList>
            <consortium name="US DOE Joint Genome Institute (JGI-PGF)"/>
            <person name="Walter F."/>
            <person name="Albersmeier A."/>
            <person name="Kalinowski J."/>
            <person name="Ruckert C."/>
        </authorList>
    </citation>
    <scope>NUCLEOTIDE SEQUENCE</scope>
    <source>
        <strain evidence="9">CGMCC 1.12153</strain>
    </source>
</reference>
<evidence type="ECO:0000256" key="4">
    <source>
        <dbReference type="ARBA" id="ARBA00022989"/>
    </source>
</evidence>
<keyword evidence="10" id="KW-1185">Reference proteome</keyword>
<keyword evidence="4 7" id="KW-1133">Transmembrane helix</keyword>
<keyword evidence="9" id="KW-0282">Flagellum</keyword>
<dbReference type="EMBL" id="BMEL01000001">
    <property type="protein sequence ID" value="GGF10953.1"/>
    <property type="molecule type" value="Genomic_DNA"/>
</dbReference>
<evidence type="ECO:0000256" key="5">
    <source>
        <dbReference type="ARBA" id="ARBA00023136"/>
    </source>
</evidence>
<dbReference type="AlphaFoldDB" id="A0A917B089"/>
<dbReference type="Pfam" id="PF04347">
    <property type="entry name" value="FliO"/>
    <property type="match status" value="1"/>
</dbReference>
<keyword evidence="8" id="KW-0732">Signal</keyword>
<gene>
    <name evidence="9" type="primary">fliZ</name>
    <name evidence="9" type="ORF">GCM10010954_06950</name>
</gene>
<feature type="transmembrane region" description="Helical" evidence="7">
    <location>
        <begin position="69"/>
        <end position="91"/>
    </location>
</feature>
<keyword evidence="9" id="KW-0969">Cilium</keyword>
<evidence type="ECO:0000256" key="8">
    <source>
        <dbReference type="SAM" id="SignalP"/>
    </source>
</evidence>
<feature type="signal peptide" evidence="8">
    <location>
        <begin position="1"/>
        <end position="27"/>
    </location>
</feature>
<dbReference type="RefSeq" id="WP_188376063.1">
    <property type="nucleotide sequence ID" value="NZ_BMEL01000001.1"/>
</dbReference>
<evidence type="ECO:0000313" key="9">
    <source>
        <dbReference type="EMBL" id="GGF10953.1"/>
    </source>
</evidence>
<evidence type="ECO:0000256" key="1">
    <source>
        <dbReference type="ARBA" id="ARBA00004236"/>
    </source>
</evidence>
<protein>
    <submittedName>
        <fullName evidence="9">Flagellar biosynthetic protein FliZ</fullName>
    </submittedName>
</protein>
<evidence type="ECO:0000256" key="7">
    <source>
        <dbReference type="SAM" id="Phobius"/>
    </source>
</evidence>
<evidence type="ECO:0000256" key="2">
    <source>
        <dbReference type="ARBA" id="ARBA00022475"/>
    </source>
</evidence>
<comment type="subcellular location">
    <subcellularLocation>
        <location evidence="1">Cell membrane</location>
    </subcellularLocation>
</comment>
<keyword evidence="5 7" id="KW-0472">Membrane</keyword>
<reference evidence="9" key="2">
    <citation type="submission" date="2020-09" db="EMBL/GenBank/DDBJ databases">
        <authorList>
            <person name="Sun Q."/>
            <person name="Zhou Y."/>
        </authorList>
    </citation>
    <scope>NUCLEOTIDE SEQUENCE</scope>
    <source>
        <strain evidence="9">CGMCC 1.12153</strain>
    </source>
</reference>
<dbReference type="Proteomes" id="UP000660110">
    <property type="component" value="Unassembled WGS sequence"/>
</dbReference>
<evidence type="ECO:0000256" key="3">
    <source>
        <dbReference type="ARBA" id="ARBA00022692"/>
    </source>
</evidence>
<evidence type="ECO:0000313" key="10">
    <source>
        <dbReference type="Proteomes" id="UP000660110"/>
    </source>
</evidence>
<feature type="region of interest" description="Disordered" evidence="6">
    <location>
        <begin position="42"/>
        <end position="63"/>
    </location>
</feature>
<name>A0A917B089_HALAA</name>
<organism evidence="9 10">
    <name type="scientific">Halobacillus andaensis</name>
    <dbReference type="NCBI Taxonomy" id="1176239"/>
    <lineage>
        <taxon>Bacteria</taxon>
        <taxon>Bacillati</taxon>
        <taxon>Bacillota</taxon>
        <taxon>Bacilli</taxon>
        <taxon>Bacillales</taxon>
        <taxon>Bacillaceae</taxon>
        <taxon>Halobacillus</taxon>
    </lineage>
</organism>
<comment type="caution">
    <text evidence="9">The sequence shown here is derived from an EMBL/GenBank/DDBJ whole genome shotgun (WGS) entry which is preliminary data.</text>
</comment>
<evidence type="ECO:0000256" key="6">
    <source>
        <dbReference type="SAM" id="MobiDB-lite"/>
    </source>
</evidence>
<keyword evidence="9" id="KW-0966">Cell projection</keyword>